<dbReference type="AlphaFoldDB" id="A0A1G2QQR5"/>
<dbReference type="SUPFAM" id="SSF57716">
    <property type="entry name" value="Glucocorticoid receptor-like (DNA-binding domain)"/>
    <property type="match status" value="1"/>
</dbReference>
<evidence type="ECO:0000256" key="2">
    <source>
        <dbReference type="ARBA" id="ARBA00022771"/>
    </source>
</evidence>
<dbReference type="PROSITE" id="PS51128">
    <property type="entry name" value="ZF_DKSA_2"/>
    <property type="match status" value="1"/>
</dbReference>
<comment type="caution">
    <text evidence="7">The sequence shown here is derived from an EMBL/GenBank/DDBJ whole genome shotgun (WGS) entry which is preliminary data.</text>
</comment>
<keyword evidence="3" id="KW-0862">Zinc</keyword>
<evidence type="ECO:0000256" key="1">
    <source>
        <dbReference type="ARBA" id="ARBA00022723"/>
    </source>
</evidence>
<dbReference type="EMBL" id="MHTO01000002">
    <property type="protein sequence ID" value="OHA62853.1"/>
    <property type="molecule type" value="Genomic_DNA"/>
</dbReference>
<dbReference type="GO" id="GO:0008270">
    <property type="term" value="F:zinc ion binding"/>
    <property type="evidence" value="ECO:0007669"/>
    <property type="project" value="UniProtKB-KW"/>
</dbReference>
<gene>
    <name evidence="7" type="ORF">A2117_02675</name>
</gene>
<name>A0A1G2QQR5_9BACT</name>
<feature type="coiled-coil region" evidence="5">
    <location>
        <begin position="3"/>
        <end position="30"/>
    </location>
</feature>
<dbReference type="PANTHER" id="PTHR33823:SF4">
    <property type="entry name" value="GENERAL STRESS PROTEIN 16O"/>
    <property type="match status" value="1"/>
</dbReference>
<dbReference type="PANTHER" id="PTHR33823">
    <property type="entry name" value="RNA POLYMERASE-BINDING TRANSCRIPTION FACTOR DKSA-RELATED"/>
    <property type="match status" value="1"/>
</dbReference>
<evidence type="ECO:0000259" key="6">
    <source>
        <dbReference type="Pfam" id="PF01258"/>
    </source>
</evidence>
<evidence type="ECO:0000256" key="3">
    <source>
        <dbReference type="ARBA" id="ARBA00022833"/>
    </source>
</evidence>
<evidence type="ECO:0000313" key="7">
    <source>
        <dbReference type="EMBL" id="OHA62853.1"/>
    </source>
</evidence>
<keyword evidence="2" id="KW-0863">Zinc-finger</keyword>
<feature type="zinc finger region" description="dksA C4-type" evidence="4">
    <location>
        <begin position="92"/>
        <end position="116"/>
    </location>
</feature>
<dbReference type="Gene3D" id="1.20.120.910">
    <property type="entry name" value="DksA, coiled-coil domain"/>
    <property type="match status" value="1"/>
</dbReference>
<evidence type="ECO:0000256" key="4">
    <source>
        <dbReference type="PROSITE-ProRule" id="PRU00510"/>
    </source>
</evidence>
<accession>A0A1G2QQR5</accession>
<dbReference type="Pfam" id="PF01258">
    <property type="entry name" value="zf-dskA_traR"/>
    <property type="match status" value="1"/>
</dbReference>
<dbReference type="Proteomes" id="UP000179245">
    <property type="component" value="Unassembled WGS sequence"/>
</dbReference>
<evidence type="ECO:0000313" key="8">
    <source>
        <dbReference type="Proteomes" id="UP000179245"/>
    </source>
</evidence>
<dbReference type="STRING" id="1802443.A2117_02675"/>
<sequence length="118" mass="13656">MEKNFVEKMKTQLEEEKKVLEKGLRGFAEKNKLPKSDWDTHFPSFHGSNLEEEADEVEEYGNLLPVERTLETRVAEINLALEKIKEGKYGLCEKCGQVVSPERLQTIPETRICDKCKK</sequence>
<organism evidence="7 8">
    <name type="scientific">Candidatus Wildermuthbacteria bacterium GWA2_46_15</name>
    <dbReference type="NCBI Taxonomy" id="1802443"/>
    <lineage>
        <taxon>Bacteria</taxon>
        <taxon>Candidatus Wildermuthiibacteriota</taxon>
    </lineage>
</organism>
<proteinExistence type="predicted"/>
<reference evidence="7 8" key="1">
    <citation type="journal article" date="2016" name="Nat. Commun.">
        <title>Thousands of microbial genomes shed light on interconnected biogeochemical processes in an aquifer system.</title>
        <authorList>
            <person name="Anantharaman K."/>
            <person name="Brown C.T."/>
            <person name="Hug L.A."/>
            <person name="Sharon I."/>
            <person name="Castelle C.J."/>
            <person name="Probst A.J."/>
            <person name="Thomas B.C."/>
            <person name="Singh A."/>
            <person name="Wilkins M.J."/>
            <person name="Karaoz U."/>
            <person name="Brodie E.L."/>
            <person name="Williams K.H."/>
            <person name="Hubbard S.S."/>
            <person name="Banfield J.F."/>
        </authorList>
    </citation>
    <scope>NUCLEOTIDE SEQUENCE [LARGE SCALE GENOMIC DNA]</scope>
</reference>
<dbReference type="InterPro" id="IPR000962">
    <property type="entry name" value="Znf_DskA_TraR"/>
</dbReference>
<keyword evidence="5" id="KW-0175">Coiled coil</keyword>
<feature type="domain" description="Zinc finger DksA/TraR C4-type" evidence="6">
    <location>
        <begin position="87"/>
        <end position="117"/>
    </location>
</feature>
<protein>
    <recommendedName>
        <fullName evidence="6">Zinc finger DksA/TraR C4-type domain-containing protein</fullName>
    </recommendedName>
</protein>
<keyword evidence="1" id="KW-0479">Metal-binding</keyword>
<evidence type="ECO:0000256" key="5">
    <source>
        <dbReference type="SAM" id="Coils"/>
    </source>
</evidence>